<dbReference type="PRINTS" id="PR00080">
    <property type="entry name" value="SDRFAMILY"/>
</dbReference>
<dbReference type="GO" id="GO:0016491">
    <property type="term" value="F:oxidoreductase activity"/>
    <property type="evidence" value="ECO:0007669"/>
    <property type="project" value="UniProtKB-KW"/>
</dbReference>
<dbReference type="EMBL" id="CAKXAJ010024941">
    <property type="protein sequence ID" value="CAH2233126.1"/>
    <property type="molecule type" value="Genomic_DNA"/>
</dbReference>
<evidence type="ECO:0000256" key="2">
    <source>
        <dbReference type="RuleBase" id="RU000363"/>
    </source>
</evidence>
<sequence length="324" mass="36409">MFNIIIGVILIVIVLIVYQKKRVAICKSTKKLQGKTVIVTGGTAGIGFEIAKDFARRGAKVIIACPFDIEGNTALERITKITGNREIYFKKLDLASLKSVRNFATQILEQEKRLDILVNNAGVGIPGNFLTDDGINFIMQVNYYGHFLLTLLLLPLLKSTDTQSEPARIISMTSVMRKYASLEVDNYNKIGVWSKVRVYANSKLSLVMFSRELAKRLQASNVLINSADPGVVATGIYYSVNRYIAPFINLFIYSFLRTAWQGAQTVIHMATDNKTDHVSGREFENCKLTDTNMKGDFDLASKKLWDQSVRLVQLEEHELNRALK</sequence>
<evidence type="ECO:0000256" key="1">
    <source>
        <dbReference type="ARBA" id="ARBA00023002"/>
    </source>
</evidence>
<gene>
    <name evidence="3" type="primary">jg13990</name>
    <name evidence="3" type="ORF">PAEG_LOCUS11254</name>
</gene>
<dbReference type="PROSITE" id="PS00061">
    <property type="entry name" value="ADH_SHORT"/>
    <property type="match status" value="1"/>
</dbReference>
<dbReference type="InterPro" id="IPR002347">
    <property type="entry name" value="SDR_fam"/>
</dbReference>
<dbReference type="Gene3D" id="3.40.50.720">
    <property type="entry name" value="NAD(P)-binding Rossmann-like Domain"/>
    <property type="match status" value="1"/>
</dbReference>
<dbReference type="Proteomes" id="UP000838756">
    <property type="component" value="Unassembled WGS sequence"/>
</dbReference>
<dbReference type="AlphaFoldDB" id="A0A8S4RDS8"/>
<proteinExistence type="inferred from homology"/>
<comment type="similarity">
    <text evidence="2">Belongs to the short-chain dehydrogenases/reductases (SDR) family.</text>
</comment>
<dbReference type="PANTHER" id="PTHR43157">
    <property type="entry name" value="PHOSPHATIDYLINOSITOL-GLYCAN BIOSYNTHESIS CLASS F PROTEIN-RELATED"/>
    <property type="match status" value="1"/>
</dbReference>
<dbReference type="InterPro" id="IPR036291">
    <property type="entry name" value="NAD(P)-bd_dom_sf"/>
</dbReference>
<protein>
    <submittedName>
        <fullName evidence="3">Jg13990 protein</fullName>
    </submittedName>
</protein>
<reference evidence="3" key="1">
    <citation type="submission" date="2022-03" db="EMBL/GenBank/DDBJ databases">
        <authorList>
            <person name="Lindestad O."/>
        </authorList>
    </citation>
    <scope>NUCLEOTIDE SEQUENCE</scope>
</reference>
<name>A0A8S4RDS8_9NEOP</name>
<comment type="caution">
    <text evidence="3">The sequence shown here is derived from an EMBL/GenBank/DDBJ whole genome shotgun (WGS) entry which is preliminary data.</text>
</comment>
<keyword evidence="1" id="KW-0560">Oxidoreductase</keyword>
<dbReference type="PRINTS" id="PR00081">
    <property type="entry name" value="GDHRDH"/>
</dbReference>
<accession>A0A8S4RDS8</accession>
<dbReference type="Pfam" id="PF00106">
    <property type="entry name" value="adh_short"/>
    <property type="match status" value="1"/>
</dbReference>
<evidence type="ECO:0000313" key="4">
    <source>
        <dbReference type="Proteomes" id="UP000838756"/>
    </source>
</evidence>
<dbReference type="PANTHER" id="PTHR43157:SF31">
    <property type="entry name" value="PHOSPHATIDYLINOSITOL-GLYCAN BIOSYNTHESIS CLASS F PROTEIN"/>
    <property type="match status" value="1"/>
</dbReference>
<dbReference type="SUPFAM" id="SSF51735">
    <property type="entry name" value="NAD(P)-binding Rossmann-fold domains"/>
    <property type="match status" value="1"/>
</dbReference>
<organism evidence="3 4">
    <name type="scientific">Pararge aegeria aegeria</name>
    <dbReference type="NCBI Taxonomy" id="348720"/>
    <lineage>
        <taxon>Eukaryota</taxon>
        <taxon>Metazoa</taxon>
        <taxon>Ecdysozoa</taxon>
        <taxon>Arthropoda</taxon>
        <taxon>Hexapoda</taxon>
        <taxon>Insecta</taxon>
        <taxon>Pterygota</taxon>
        <taxon>Neoptera</taxon>
        <taxon>Endopterygota</taxon>
        <taxon>Lepidoptera</taxon>
        <taxon>Glossata</taxon>
        <taxon>Ditrysia</taxon>
        <taxon>Papilionoidea</taxon>
        <taxon>Nymphalidae</taxon>
        <taxon>Satyrinae</taxon>
        <taxon>Satyrini</taxon>
        <taxon>Parargina</taxon>
        <taxon>Pararge</taxon>
    </lineage>
</organism>
<dbReference type="InterPro" id="IPR020904">
    <property type="entry name" value="Sc_DH/Rdtase_CS"/>
</dbReference>
<keyword evidence="4" id="KW-1185">Reference proteome</keyword>
<evidence type="ECO:0000313" key="3">
    <source>
        <dbReference type="EMBL" id="CAH2233126.1"/>
    </source>
</evidence>
<dbReference type="OrthoDB" id="191979at2759"/>